<dbReference type="PANTHER" id="PTHR21087">
    <property type="entry name" value="SHIKIMATE KINASE"/>
    <property type="match status" value="1"/>
</dbReference>
<dbReference type="GO" id="GO:0009073">
    <property type="term" value="P:aromatic amino acid family biosynthetic process"/>
    <property type="evidence" value="ECO:0007669"/>
    <property type="project" value="UniProtKB-KW"/>
</dbReference>
<keyword evidence="7" id="KW-0963">Cytoplasm</keyword>
<proteinExistence type="inferred from homology"/>
<keyword evidence="1 7" id="KW-0028">Amino-acid biosynthesis</keyword>
<feature type="binding site" evidence="7">
    <location>
        <position position="72"/>
    </location>
    <ligand>
        <name>substrate</name>
    </ligand>
</feature>
<feature type="binding site" evidence="7">
    <location>
        <begin position="26"/>
        <end position="31"/>
    </location>
    <ligand>
        <name>ATP</name>
        <dbReference type="ChEBI" id="CHEBI:30616"/>
    </ligand>
</feature>
<dbReference type="SUPFAM" id="SSF52540">
    <property type="entry name" value="P-loop containing nucleoside triphosphate hydrolases"/>
    <property type="match status" value="1"/>
</dbReference>
<dbReference type="PRINTS" id="PR01100">
    <property type="entry name" value="SHIKIMTKNASE"/>
</dbReference>
<gene>
    <name evidence="7" type="primary">aroK</name>
    <name evidence="8" type="ORF">EDD69_10851</name>
</gene>
<comment type="cofactor">
    <cofactor evidence="7">
        <name>Mg(2+)</name>
        <dbReference type="ChEBI" id="CHEBI:18420"/>
    </cofactor>
    <text evidence="7">Binds 1 Mg(2+) ion per subunit.</text>
</comment>
<dbReference type="Gene3D" id="3.40.50.300">
    <property type="entry name" value="P-loop containing nucleotide triphosphate hydrolases"/>
    <property type="match status" value="1"/>
</dbReference>
<reference evidence="8 9" key="1">
    <citation type="submission" date="2019-03" db="EMBL/GenBank/DDBJ databases">
        <title>Genomic Encyclopedia of Type Strains, Phase IV (KMG-IV): sequencing the most valuable type-strain genomes for metagenomic binning, comparative biology and taxonomic classification.</title>
        <authorList>
            <person name="Goeker M."/>
        </authorList>
    </citation>
    <scope>NUCLEOTIDE SEQUENCE [LARGE SCALE GENOMIC DNA]</scope>
    <source>
        <strain evidence="8 9">DSM 24979</strain>
    </source>
</reference>
<dbReference type="PANTHER" id="PTHR21087:SF16">
    <property type="entry name" value="SHIKIMATE KINASE 1, CHLOROPLASTIC"/>
    <property type="match status" value="1"/>
</dbReference>
<feature type="binding site" evidence="7">
    <location>
        <position position="149"/>
    </location>
    <ligand>
        <name>substrate</name>
    </ligand>
</feature>
<dbReference type="Proteomes" id="UP000295658">
    <property type="component" value="Unassembled WGS sequence"/>
</dbReference>
<comment type="caution">
    <text evidence="8">The sequence shown here is derived from an EMBL/GenBank/DDBJ whole genome shotgun (WGS) entry which is preliminary data.</text>
</comment>
<comment type="function">
    <text evidence="7">Catalyzes the specific phosphorylation of the 3-hydroxyl group of shikimic acid using ATP as a cosubstrate.</text>
</comment>
<dbReference type="HAMAP" id="MF_00109">
    <property type="entry name" value="Shikimate_kinase"/>
    <property type="match status" value="1"/>
</dbReference>
<accession>A0A4R1QLD1</accession>
<feature type="binding site" evidence="7">
    <location>
        <position position="30"/>
    </location>
    <ligand>
        <name>Mg(2+)</name>
        <dbReference type="ChEBI" id="CHEBI:18420"/>
    </ligand>
</feature>
<dbReference type="Pfam" id="PF01202">
    <property type="entry name" value="SKI"/>
    <property type="match status" value="1"/>
</dbReference>
<comment type="similarity">
    <text evidence="7">Belongs to the shikimate kinase family.</text>
</comment>
<keyword evidence="5 7" id="KW-0067">ATP-binding</keyword>
<dbReference type="InterPro" id="IPR031322">
    <property type="entry name" value="Shikimate/glucono_kinase"/>
</dbReference>
<comment type="subcellular location">
    <subcellularLocation>
        <location evidence="7">Cytoplasm</location>
    </subcellularLocation>
</comment>
<feature type="binding site" evidence="7">
    <location>
        <position position="131"/>
    </location>
    <ligand>
        <name>ATP</name>
        <dbReference type="ChEBI" id="CHEBI:30616"/>
    </ligand>
</feature>
<keyword evidence="7" id="KW-0479">Metal-binding</keyword>
<name>A0A4R1QLD1_9BACL</name>
<evidence type="ECO:0000256" key="6">
    <source>
        <dbReference type="ARBA" id="ARBA00023141"/>
    </source>
</evidence>
<keyword evidence="4 7" id="KW-0418">Kinase</keyword>
<evidence type="ECO:0000313" key="8">
    <source>
        <dbReference type="EMBL" id="TCL48794.1"/>
    </source>
</evidence>
<evidence type="ECO:0000256" key="4">
    <source>
        <dbReference type="ARBA" id="ARBA00022777"/>
    </source>
</evidence>
<dbReference type="InterPro" id="IPR027417">
    <property type="entry name" value="P-loop_NTPase"/>
</dbReference>
<comment type="caution">
    <text evidence="7">Lacks conserved residue(s) required for the propagation of feature annotation.</text>
</comment>
<dbReference type="AlphaFoldDB" id="A0A4R1QLD1"/>
<dbReference type="CDD" id="cd00464">
    <property type="entry name" value="SK"/>
    <property type="match status" value="1"/>
</dbReference>
<dbReference type="InterPro" id="IPR000623">
    <property type="entry name" value="Shikimate_kinase/TSH1"/>
</dbReference>
<keyword evidence="2 7" id="KW-0808">Transferase</keyword>
<comment type="subunit">
    <text evidence="7">Monomer.</text>
</comment>
<dbReference type="GO" id="GO:0005524">
    <property type="term" value="F:ATP binding"/>
    <property type="evidence" value="ECO:0007669"/>
    <property type="project" value="UniProtKB-UniRule"/>
</dbReference>
<dbReference type="UniPathway" id="UPA00053">
    <property type="reaction ID" value="UER00088"/>
</dbReference>
<comment type="catalytic activity">
    <reaction evidence="7">
        <text>shikimate + ATP = 3-phosphoshikimate + ADP + H(+)</text>
        <dbReference type="Rhea" id="RHEA:13121"/>
        <dbReference type="ChEBI" id="CHEBI:15378"/>
        <dbReference type="ChEBI" id="CHEBI:30616"/>
        <dbReference type="ChEBI" id="CHEBI:36208"/>
        <dbReference type="ChEBI" id="CHEBI:145989"/>
        <dbReference type="ChEBI" id="CHEBI:456216"/>
        <dbReference type="EC" id="2.7.1.71"/>
    </reaction>
</comment>
<dbReference type="GO" id="GO:0004765">
    <property type="term" value="F:shikimate kinase activity"/>
    <property type="evidence" value="ECO:0007669"/>
    <property type="project" value="UniProtKB-UniRule"/>
</dbReference>
<feature type="binding site" evidence="7">
    <location>
        <position position="48"/>
    </location>
    <ligand>
        <name>substrate</name>
    </ligand>
</feature>
<protein>
    <recommendedName>
        <fullName evidence="7">Shikimate kinase</fullName>
        <shortName evidence="7">SK</shortName>
        <ecNumber evidence="7">2.7.1.71</ecNumber>
    </recommendedName>
</protein>
<comment type="pathway">
    <text evidence="7">Metabolic intermediate biosynthesis; chorismate biosynthesis; chorismate from D-erythrose 4-phosphate and phosphoenolpyruvate: step 5/7.</text>
</comment>
<evidence type="ECO:0000313" key="9">
    <source>
        <dbReference type="Proteomes" id="UP000295658"/>
    </source>
</evidence>
<organism evidence="8 9">
    <name type="scientific">Thermolongibacillus altinsuensis</name>
    <dbReference type="NCBI Taxonomy" id="575256"/>
    <lineage>
        <taxon>Bacteria</taxon>
        <taxon>Bacillati</taxon>
        <taxon>Bacillota</taxon>
        <taxon>Bacilli</taxon>
        <taxon>Bacillales</taxon>
        <taxon>Anoxybacillaceae</taxon>
        <taxon>Thermolongibacillus</taxon>
    </lineage>
</organism>
<evidence type="ECO:0000256" key="1">
    <source>
        <dbReference type="ARBA" id="ARBA00022605"/>
    </source>
</evidence>
<keyword evidence="3 7" id="KW-0547">Nucleotide-binding</keyword>
<evidence type="ECO:0000256" key="3">
    <source>
        <dbReference type="ARBA" id="ARBA00022741"/>
    </source>
</evidence>
<dbReference type="EMBL" id="SLUL01000008">
    <property type="protein sequence ID" value="TCL48794.1"/>
    <property type="molecule type" value="Genomic_DNA"/>
</dbReference>
<evidence type="ECO:0000256" key="5">
    <source>
        <dbReference type="ARBA" id="ARBA00022840"/>
    </source>
</evidence>
<sequence length="185" mass="21244">MERTVLKNERSEGEEVKAIYLTGFMGAGKTTIGKKLGNVLQLPVIDTDEYIEKQTGKSIADIFAEEGEETFRKYEREVLKVLPTENVIITTGGGMVIQAENREWMKTNGTVVYLHCDVEELFRRLEHDSSRPLLSENKRMQIERLFQERLPFYKEATVTIDTTGKSIDETVAEIVTVLKDQKRWP</sequence>
<keyword evidence="9" id="KW-1185">Reference proteome</keyword>
<dbReference type="GO" id="GO:0000287">
    <property type="term" value="F:magnesium ion binding"/>
    <property type="evidence" value="ECO:0007669"/>
    <property type="project" value="UniProtKB-UniRule"/>
</dbReference>
<keyword evidence="7" id="KW-0460">Magnesium</keyword>
<dbReference type="GO" id="GO:0009423">
    <property type="term" value="P:chorismate biosynthetic process"/>
    <property type="evidence" value="ECO:0007669"/>
    <property type="project" value="UniProtKB-UniRule"/>
</dbReference>
<evidence type="ECO:0000256" key="2">
    <source>
        <dbReference type="ARBA" id="ARBA00022679"/>
    </source>
</evidence>
<dbReference type="EC" id="2.7.1.71" evidence="7"/>
<feature type="binding site" evidence="7">
    <location>
        <position position="93"/>
    </location>
    <ligand>
        <name>substrate</name>
    </ligand>
</feature>
<evidence type="ECO:0000256" key="7">
    <source>
        <dbReference type="HAMAP-Rule" id="MF_00109"/>
    </source>
</evidence>
<keyword evidence="6 7" id="KW-0057">Aromatic amino acid biosynthesis</keyword>
<dbReference type="GO" id="GO:0005829">
    <property type="term" value="C:cytosol"/>
    <property type="evidence" value="ECO:0007669"/>
    <property type="project" value="TreeGrafter"/>
</dbReference>
<dbReference type="GO" id="GO:0008652">
    <property type="term" value="P:amino acid biosynthetic process"/>
    <property type="evidence" value="ECO:0007669"/>
    <property type="project" value="UniProtKB-KW"/>
</dbReference>